<dbReference type="AlphaFoldDB" id="H2AYN7"/>
<keyword evidence="3" id="KW-0813">Transport</keyword>
<evidence type="ECO:0000256" key="2">
    <source>
        <dbReference type="ARBA" id="ARBA00009063"/>
    </source>
</evidence>
<dbReference type="GO" id="GO:0031201">
    <property type="term" value="C:SNARE complex"/>
    <property type="evidence" value="ECO:0007669"/>
    <property type="project" value="EnsemblFungi"/>
</dbReference>
<dbReference type="Proteomes" id="UP000005220">
    <property type="component" value="Chromosome 8"/>
</dbReference>
<dbReference type="OrthoDB" id="342981at2759"/>
<keyword evidence="4 10" id="KW-0812">Transmembrane</keyword>
<dbReference type="PANTHER" id="PTHR15959:SF0">
    <property type="entry name" value="SYNTAXIN-18"/>
    <property type="match status" value="1"/>
</dbReference>
<evidence type="ECO:0000259" key="11">
    <source>
        <dbReference type="PROSITE" id="PS50192"/>
    </source>
</evidence>
<gene>
    <name evidence="12" type="primary">KAFR0H00340</name>
    <name evidence="12" type="ORF">KAFR_0H00340</name>
</gene>
<dbReference type="InterPro" id="IPR019529">
    <property type="entry name" value="Syntaxin-18_N"/>
</dbReference>
<evidence type="ECO:0000256" key="10">
    <source>
        <dbReference type="SAM" id="Phobius"/>
    </source>
</evidence>
<evidence type="ECO:0000256" key="3">
    <source>
        <dbReference type="ARBA" id="ARBA00022448"/>
    </source>
</evidence>
<feature type="transmembrane region" description="Helical" evidence="10">
    <location>
        <begin position="316"/>
        <end position="334"/>
    </location>
</feature>
<organism evidence="12 13">
    <name type="scientific">Kazachstania africana (strain ATCC 22294 / BCRC 22015 / CBS 2517 / CECT 1963 / NBRC 1671 / NRRL Y-8276)</name>
    <name type="common">Yeast</name>
    <name type="synonym">Kluyveromyces africanus</name>
    <dbReference type="NCBI Taxonomy" id="1071382"/>
    <lineage>
        <taxon>Eukaryota</taxon>
        <taxon>Fungi</taxon>
        <taxon>Dikarya</taxon>
        <taxon>Ascomycota</taxon>
        <taxon>Saccharomycotina</taxon>
        <taxon>Saccharomycetes</taxon>
        <taxon>Saccharomycetales</taxon>
        <taxon>Saccharomycetaceae</taxon>
        <taxon>Kazachstania</taxon>
    </lineage>
</organism>
<dbReference type="PANTHER" id="PTHR15959">
    <property type="entry name" value="SYNTAXIN-18"/>
    <property type="match status" value="1"/>
</dbReference>
<evidence type="ECO:0000256" key="5">
    <source>
        <dbReference type="ARBA" id="ARBA00022927"/>
    </source>
</evidence>
<evidence type="ECO:0000313" key="13">
    <source>
        <dbReference type="Proteomes" id="UP000005220"/>
    </source>
</evidence>
<evidence type="ECO:0000256" key="6">
    <source>
        <dbReference type="ARBA" id="ARBA00022989"/>
    </source>
</evidence>
<dbReference type="GO" id="GO:0006890">
    <property type="term" value="P:retrograde vesicle-mediated transport, Golgi to endoplasmic reticulum"/>
    <property type="evidence" value="ECO:0007669"/>
    <property type="project" value="EnsemblFungi"/>
</dbReference>
<dbReference type="HOGENOM" id="CLU_069210_1_0_1"/>
<keyword evidence="13" id="KW-1185">Reference proteome</keyword>
<keyword evidence="8 10" id="KW-0472">Membrane</keyword>
<protein>
    <recommendedName>
        <fullName evidence="11">t-SNARE coiled-coil homology domain-containing protein</fullName>
    </recommendedName>
</protein>
<evidence type="ECO:0000313" key="12">
    <source>
        <dbReference type="EMBL" id="CCF59443.1"/>
    </source>
</evidence>
<evidence type="ECO:0000256" key="7">
    <source>
        <dbReference type="ARBA" id="ARBA00023054"/>
    </source>
</evidence>
<dbReference type="InParanoid" id="H2AYN7"/>
<dbReference type="FunCoup" id="H2AYN7">
    <property type="interactions" value="318"/>
</dbReference>
<dbReference type="SMART" id="SM00397">
    <property type="entry name" value="t_SNARE"/>
    <property type="match status" value="1"/>
</dbReference>
<evidence type="ECO:0000256" key="1">
    <source>
        <dbReference type="ARBA" id="ARBA00004211"/>
    </source>
</evidence>
<comment type="subcellular location">
    <subcellularLocation>
        <location evidence="1">Membrane</location>
        <topology evidence="1">Single-pass type IV membrane protein</topology>
    </subcellularLocation>
</comment>
<comment type="similarity">
    <text evidence="2">Belongs to the syntaxin family.</text>
</comment>
<sequence length="335" mass="38894">MANLTPLFKKYVSIIEVELNDTDKTNESSISKKPYEGLTLKDSFVKECYDLLKSTNELGKILRTIETEYQNDNNLNMTESEKDDFDTDFRLQLQSYIKKYKQLEKYENDRQKFIDESILSAKSNILHPFSRNQKILTNFHRTNNKFRIGVLQSLNLIISSISADFTSLQQQRLKNRRKFQTLNFSAASPSTELDYSSVHDPVNISLSHSPVESVTDEVRRYEETMSKLTQEQIQLLETEHEELLNFKNEQLRSVEKINKTILDIVTIQNELSTHLQLQSQDINTMLDNQDEIELNIEKGNKQLNKAKKAASRSAKFTTYIAFIIGILVLLLDYIS</sequence>
<name>H2AYN7_KAZAF</name>
<keyword evidence="7 9" id="KW-0175">Coiled coil</keyword>
<evidence type="ECO:0000256" key="4">
    <source>
        <dbReference type="ARBA" id="ARBA00022692"/>
    </source>
</evidence>
<keyword evidence="6 10" id="KW-1133">Transmembrane helix</keyword>
<dbReference type="eggNOG" id="KOG3894">
    <property type="taxonomic scope" value="Eukaryota"/>
</dbReference>
<dbReference type="Gene3D" id="1.20.5.110">
    <property type="match status" value="1"/>
</dbReference>
<dbReference type="STRING" id="1071382.H2AYN7"/>
<dbReference type="InterPro" id="IPR000727">
    <property type="entry name" value="T_SNARE_dom"/>
</dbReference>
<dbReference type="Pfam" id="PF10496">
    <property type="entry name" value="Syntaxin-18_N"/>
    <property type="match status" value="1"/>
</dbReference>
<evidence type="ECO:0000256" key="9">
    <source>
        <dbReference type="SAM" id="Coils"/>
    </source>
</evidence>
<dbReference type="PROSITE" id="PS50192">
    <property type="entry name" value="T_SNARE"/>
    <property type="match status" value="1"/>
</dbReference>
<dbReference type="GO" id="GO:0015031">
    <property type="term" value="P:protein transport"/>
    <property type="evidence" value="ECO:0007669"/>
    <property type="project" value="UniProtKB-KW"/>
</dbReference>
<feature type="coiled-coil region" evidence="9">
    <location>
        <begin position="211"/>
        <end position="238"/>
    </location>
</feature>
<keyword evidence="5" id="KW-0653">Protein transport</keyword>
<proteinExistence type="inferred from homology"/>
<reference evidence="12 13" key="1">
    <citation type="journal article" date="2011" name="Proc. Natl. Acad. Sci. U.S.A.">
        <title>Evolutionary erosion of yeast sex chromosomes by mating-type switching accidents.</title>
        <authorList>
            <person name="Gordon J.L."/>
            <person name="Armisen D."/>
            <person name="Proux-Wera E."/>
            <person name="Oheigeartaigh S.S."/>
            <person name="Byrne K.P."/>
            <person name="Wolfe K.H."/>
        </authorList>
    </citation>
    <scope>NUCLEOTIDE SEQUENCE [LARGE SCALE GENOMIC DNA]</scope>
    <source>
        <strain evidence="13">ATCC 22294 / BCRC 22015 / CBS 2517 / CECT 1963 / NBRC 1671 / NRRL Y-8276</strain>
    </source>
</reference>
<dbReference type="CDD" id="cd15850">
    <property type="entry name" value="SNARE_syntaxin18"/>
    <property type="match status" value="1"/>
</dbReference>
<dbReference type="GeneID" id="13887440"/>
<dbReference type="GO" id="GO:0016320">
    <property type="term" value="P:endoplasmic reticulum membrane fusion"/>
    <property type="evidence" value="ECO:0007669"/>
    <property type="project" value="EnsemblFungi"/>
</dbReference>
<dbReference type="GO" id="GO:0005783">
    <property type="term" value="C:endoplasmic reticulum"/>
    <property type="evidence" value="ECO:0007669"/>
    <property type="project" value="EnsemblFungi"/>
</dbReference>
<dbReference type="EMBL" id="HE650828">
    <property type="protein sequence ID" value="CCF59443.1"/>
    <property type="molecule type" value="Genomic_DNA"/>
</dbReference>
<dbReference type="KEGG" id="kaf:KAFR_0H00340"/>
<dbReference type="RefSeq" id="XP_003958578.1">
    <property type="nucleotide sequence ID" value="XM_003958529.1"/>
</dbReference>
<feature type="domain" description="T-SNARE coiled-coil homology" evidence="11">
    <location>
        <begin position="244"/>
        <end position="306"/>
    </location>
</feature>
<accession>H2AYN7</accession>
<evidence type="ECO:0000256" key="8">
    <source>
        <dbReference type="ARBA" id="ARBA00023136"/>
    </source>
</evidence>
<dbReference type="SUPFAM" id="SSF58038">
    <property type="entry name" value="SNARE fusion complex"/>
    <property type="match status" value="1"/>
</dbReference>